<dbReference type="Gene3D" id="3.40.430.10">
    <property type="entry name" value="Dihydrofolate Reductase, subunit A"/>
    <property type="match status" value="1"/>
</dbReference>
<dbReference type="Proteomes" id="UP001303614">
    <property type="component" value="Unassembled WGS sequence"/>
</dbReference>
<feature type="domain" description="Bacterial bifunctional deaminase-reductase C-terminal" evidence="1">
    <location>
        <begin position="6"/>
        <end position="199"/>
    </location>
</feature>
<dbReference type="SUPFAM" id="SSF53597">
    <property type="entry name" value="Dihydrofolate reductase-like"/>
    <property type="match status" value="1"/>
</dbReference>
<dbReference type="Proteomes" id="UP000077659">
    <property type="component" value="Unassembled WGS sequence"/>
</dbReference>
<proteinExistence type="predicted"/>
<protein>
    <submittedName>
        <fullName evidence="2 3">Dihydrofolate reductase</fullName>
    </submittedName>
</protein>
<evidence type="ECO:0000313" key="2">
    <source>
        <dbReference type="EMBL" id="MEA5125429.1"/>
    </source>
</evidence>
<dbReference type="EMBL" id="JAYFSO010000022">
    <property type="protein sequence ID" value="MEA5125429.1"/>
    <property type="molecule type" value="Genomic_DNA"/>
</dbReference>
<reference evidence="3 4" key="1">
    <citation type="submission" date="2016-05" db="EMBL/GenBank/DDBJ databases">
        <title>Pathogenic, phenotypic and molecular characterisation of Xanthomonas nasturtii sp. nov. and Xanthomonas floridensis sp. nov., new species of Xanthomonas associated with watercress production in Florida.</title>
        <authorList>
            <person name="Vicente J.G."/>
            <person name="Rothwell S."/>
            <person name="Holub E.B."/>
            <person name="Studholme D.J."/>
        </authorList>
    </citation>
    <scope>NUCLEOTIDE SEQUENCE [LARGE SCALE GENOMIC DNA]</scope>
    <source>
        <strain evidence="3 4">WHRI 8848</strain>
    </source>
</reference>
<dbReference type="PANTHER" id="PTHR38011">
    <property type="entry name" value="DIHYDROFOLATE REDUCTASE FAMILY PROTEIN (AFU_ORTHOLOGUE AFUA_8G06820)"/>
    <property type="match status" value="1"/>
</dbReference>
<keyword evidence="5" id="KW-1185">Reference proteome</keyword>
<dbReference type="GO" id="GO:0009231">
    <property type="term" value="P:riboflavin biosynthetic process"/>
    <property type="evidence" value="ECO:0007669"/>
    <property type="project" value="InterPro"/>
</dbReference>
<dbReference type="InterPro" id="IPR050765">
    <property type="entry name" value="Riboflavin_Biosynth_HTPR"/>
</dbReference>
<dbReference type="GO" id="GO:0008703">
    <property type="term" value="F:5-amino-6-(5-phosphoribosylamino)uracil reductase activity"/>
    <property type="evidence" value="ECO:0007669"/>
    <property type="project" value="InterPro"/>
</dbReference>
<organism evidence="3 4">
    <name type="scientific">Xanthomonas floridensis</name>
    <dbReference type="NCBI Taxonomy" id="1843580"/>
    <lineage>
        <taxon>Bacteria</taxon>
        <taxon>Pseudomonadati</taxon>
        <taxon>Pseudomonadota</taxon>
        <taxon>Gammaproteobacteria</taxon>
        <taxon>Lysobacterales</taxon>
        <taxon>Lysobacteraceae</taxon>
        <taxon>Xanthomonas</taxon>
    </lineage>
</organism>
<reference evidence="2 5" key="2">
    <citation type="submission" date="2023-12" db="EMBL/GenBank/DDBJ databases">
        <title>Genome sequencing of Xanthomonas floridensis.</title>
        <authorList>
            <person name="Greer S."/>
            <person name="Harrison J."/>
            <person name="Grant M."/>
            <person name="Vicente J."/>
            <person name="Studholme D."/>
        </authorList>
    </citation>
    <scope>NUCLEOTIDE SEQUENCE [LARGE SCALE GENOMIC DNA]</scope>
    <source>
        <strain evidence="2 5">WHRI 8848</strain>
    </source>
</reference>
<gene>
    <name evidence="3" type="ORF">A7D17_18505</name>
    <name evidence="2" type="ORF">VB146_16540</name>
</gene>
<evidence type="ECO:0000259" key="1">
    <source>
        <dbReference type="Pfam" id="PF01872"/>
    </source>
</evidence>
<dbReference type="PANTHER" id="PTHR38011:SF11">
    <property type="entry name" value="2,5-DIAMINO-6-RIBOSYLAMINO-4(3H)-PYRIMIDINONE 5'-PHOSPHATE REDUCTASE"/>
    <property type="match status" value="1"/>
</dbReference>
<evidence type="ECO:0000313" key="5">
    <source>
        <dbReference type="Proteomes" id="UP001303614"/>
    </source>
</evidence>
<dbReference type="RefSeq" id="WP_064509282.1">
    <property type="nucleotide sequence ID" value="NZ_JAYFSN010000022.1"/>
</dbReference>
<dbReference type="InterPro" id="IPR024072">
    <property type="entry name" value="DHFR-like_dom_sf"/>
</dbReference>
<comment type="caution">
    <text evidence="3">The sequence shown here is derived from an EMBL/GenBank/DDBJ whole genome shotgun (WGS) entry which is preliminary data.</text>
</comment>
<sequence length="207" mass="21730">MRELKLMMSVSLDSFVSGPDGEVDWIFSGDQEAIAWKVATAWEASLHIMGSRVFAGMASFWPTADSPFAPPMNQIPKAVFSAQGAGVLEAAVSVLAAAQAQAAATGVPLQAGARSWSQAYVASGDLAEEVARLKAQGDKPIIAHGGAAFARSLIAHNLVDEYVLGVYPIVLGKGLPIFDGLPTPRPLTLVGTKTFPSGFMAQTYRPV</sequence>
<dbReference type="InterPro" id="IPR002734">
    <property type="entry name" value="RibDG_C"/>
</dbReference>
<dbReference type="Pfam" id="PF01872">
    <property type="entry name" value="RibD_C"/>
    <property type="match status" value="1"/>
</dbReference>
<evidence type="ECO:0000313" key="3">
    <source>
        <dbReference type="EMBL" id="OAG67194.1"/>
    </source>
</evidence>
<dbReference type="STRING" id="1843580.A7D17_18505"/>
<name>A0A1A9M9I7_9XANT</name>
<dbReference type="AlphaFoldDB" id="A0A1A9M9I7"/>
<evidence type="ECO:0000313" key="4">
    <source>
        <dbReference type="Proteomes" id="UP000077659"/>
    </source>
</evidence>
<dbReference type="OrthoDB" id="9782335at2"/>
<dbReference type="EMBL" id="LXNG01000019">
    <property type="protein sequence ID" value="OAG67194.1"/>
    <property type="molecule type" value="Genomic_DNA"/>
</dbReference>
<accession>A0A1A9M9I7</accession>